<keyword evidence="2" id="KW-1003">Cell membrane</keyword>
<feature type="transmembrane region" description="Helical" evidence="6">
    <location>
        <begin position="231"/>
        <end position="252"/>
    </location>
</feature>
<gene>
    <name evidence="8" type="ORF">GCM10011348_33530</name>
</gene>
<dbReference type="PROSITE" id="PS50156">
    <property type="entry name" value="SSD"/>
    <property type="match status" value="1"/>
</dbReference>
<feature type="transmembrane region" description="Helical" evidence="6">
    <location>
        <begin position="720"/>
        <end position="740"/>
    </location>
</feature>
<dbReference type="InterPro" id="IPR004869">
    <property type="entry name" value="MMPL_dom"/>
</dbReference>
<keyword evidence="3 6" id="KW-0812">Transmembrane</keyword>
<evidence type="ECO:0000256" key="6">
    <source>
        <dbReference type="SAM" id="Phobius"/>
    </source>
</evidence>
<feature type="transmembrane region" description="Helical" evidence="6">
    <location>
        <begin position="331"/>
        <end position="354"/>
    </location>
</feature>
<dbReference type="Gene3D" id="1.20.1640.10">
    <property type="entry name" value="Multidrug efflux transporter AcrB transmembrane domain"/>
    <property type="match status" value="2"/>
</dbReference>
<dbReference type="InterPro" id="IPR000731">
    <property type="entry name" value="SSD"/>
</dbReference>
<dbReference type="Pfam" id="PF03176">
    <property type="entry name" value="MMPL"/>
    <property type="match status" value="2"/>
</dbReference>
<comment type="subcellular location">
    <subcellularLocation>
        <location evidence="1">Cell membrane</location>
        <topology evidence="1">Multi-pass membrane protein</topology>
    </subcellularLocation>
</comment>
<comment type="caution">
    <text evidence="8">The sequence shown here is derived from an EMBL/GenBank/DDBJ whole genome shotgun (WGS) entry which is preliminary data.</text>
</comment>
<evidence type="ECO:0000313" key="8">
    <source>
        <dbReference type="EMBL" id="GGO85307.1"/>
    </source>
</evidence>
<keyword evidence="5 6" id="KW-0472">Membrane</keyword>
<dbReference type="RefSeq" id="WP_188861760.1">
    <property type="nucleotide sequence ID" value="NZ_BMLT01000009.1"/>
</dbReference>
<feature type="transmembrane region" description="Helical" evidence="6">
    <location>
        <begin position="259"/>
        <end position="280"/>
    </location>
</feature>
<dbReference type="GO" id="GO:0005886">
    <property type="term" value="C:plasma membrane"/>
    <property type="evidence" value="ECO:0007669"/>
    <property type="project" value="UniProtKB-SubCell"/>
</dbReference>
<evidence type="ECO:0000256" key="2">
    <source>
        <dbReference type="ARBA" id="ARBA00022475"/>
    </source>
</evidence>
<evidence type="ECO:0000256" key="1">
    <source>
        <dbReference type="ARBA" id="ARBA00004651"/>
    </source>
</evidence>
<reference evidence="8 9" key="1">
    <citation type="journal article" date="2014" name="Int. J. Syst. Evol. Microbiol.">
        <title>Complete genome sequence of Corynebacterium casei LMG S-19264T (=DSM 44701T), isolated from a smear-ripened cheese.</title>
        <authorList>
            <consortium name="US DOE Joint Genome Institute (JGI-PGF)"/>
            <person name="Walter F."/>
            <person name="Albersmeier A."/>
            <person name="Kalinowski J."/>
            <person name="Ruckert C."/>
        </authorList>
    </citation>
    <scope>NUCLEOTIDE SEQUENCE [LARGE SCALE GENOMIC DNA]</scope>
    <source>
        <strain evidence="8 9">CGMCC 1.7286</strain>
    </source>
</reference>
<proteinExistence type="predicted"/>
<protein>
    <submittedName>
        <fullName evidence="8">Membrane protein</fullName>
    </submittedName>
</protein>
<feature type="transmembrane region" description="Helical" evidence="6">
    <location>
        <begin position="418"/>
        <end position="436"/>
    </location>
</feature>
<keyword evidence="9" id="KW-1185">Reference proteome</keyword>
<dbReference type="InterPro" id="IPR050545">
    <property type="entry name" value="Mycobact_MmpL"/>
</dbReference>
<organism evidence="8 9">
    <name type="scientific">Marinobacterium nitratireducens</name>
    <dbReference type="NCBI Taxonomy" id="518897"/>
    <lineage>
        <taxon>Bacteria</taxon>
        <taxon>Pseudomonadati</taxon>
        <taxon>Pseudomonadota</taxon>
        <taxon>Gammaproteobacteria</taxon>
        <taxon>Oceanospirillales</taxon>
        <taxon>Oceanospirillaceae</taxon>
        <taxon>Marinobacterium</taxon>
    </lineage>
</organism>
<keyword evidence="4 6" id="KW-1133">Transmembrane helix</keyword>
<feature type="transmembrane region" description="Helical" evidence="6">
    <location>
        <begin position="646"/>
        <end position="668"/>
    </location>
</feature>
<evidence type="ECO:0000259" key="7">
    <source>
        <dbReference type="PROSITE" id="PS50156"/>
    </source>
</evidence>
<evidence type="ECO:0000256" key="4">
    <source>
        <dbReference type="ARBA" id="ARBA00022989"/>
    </source>
</evidence>
<dbReference type="EMBL" id="BMLT01000009">
    <property type="protein sequence ID" value="GGO85307.1"/>
    <property type="molecule type" value="Genomic_DNA"/>
</dbReference>
<evidence type="ECO:0000256" key="3">
    <source>
        <dbReference type="ARBA" id="ARBA00022692"/>
    </source>
</evidence>
<dbReference type="AlphaFoldDB" id="A0A918DWA0"/>
<evidence type="ECO:0000313" key="9">
    <source>
        <dbReference type="Proteomes" id="UP000599578"/>
    </source>
</evidence>
<name>A0A918DWA0_9GAMM</name>
<feature type="transmembrane region" description="Helical" evidence="6">
    <location>
        <begin position="623"/>
        <end position="639"/>
    </location>
</feature>
<feature type="transmembrane region" description="Helical" evidence="6">
    <location>
        <begin position="746"/>
        <end position="772"/>
    </location>
</feature>
<feature type="transmembrane region" description="Helical" evidence="6">
    <location>
        <begin position="674"/>
        <end position="693"/>
    </location>
</feature>
<feature type="transmembrane region" description="Helical" evidence="6">
    <location>
        <begin position="286"/>
        <end position="310"/>
    </location>
</feature>
<dbReference type="PANTHER" id="PTHR33406">
    <property type="entry name" value="MEMBRANE PROTEIN MJ1562-RELATED"/>
    <property type="match status" value="1"/>
</dbReference>
<feature type="transmembrane region" description="Helical" evidence="6">
    <location>
        <begin position="360"/>
        <end position="382"/>
    </location>
</feature>
<evidence type="ECO:0000256" key="5">
    <source>
        <dbReference type="ARBA" id="ARBA00023136"/>
    </source>
</evidence>
<sequence length="797" mass="86857">MTTSNDTLRFSALTRAVFRYRLPILLLSLIATLYLAWQASFVRPDTRLDRLIPGSHEFVTNARAFLGSQSAGGDSVIRVAVARKAGTIFDYDHLLKLQQISDELSLLDGVDTGSLNSLWSPGMLWFTITPQGYASGPVIDNAGFADTPESMDRIRTNVFRAGLVGTYVSNDFKASMIDFRVLPVSPSTRQPLDFNAFSARLEQVRQKYQDDDISIHVIGDVKKVADLVDGFGQVALFFLAAFLITAALLFNYSRCYKSTLIPLLCSVVAVLWQLGVLNLMGYGLGVFSVLVPFLVFAIAVSHGVQVINAIAHETAKGEDRLGAARVTFHHLHKAGLVALVSDGIGFATLFVIDIGAIKDLALVASVGVALVILTNLVLLPVLMSYVGVTRRCVDHAQHKLQHKTALWERLAHFAEPKLARLTVVVALVLTGAGVWFSQDLKIGDLDRGAPELRADSRYNRDNNYITDHFSTSTDLLTVFAGMPDGQCNTYKAIDLIDRLGWQLENTEGVKAVTSPATRAKLNRYLGNEGNLKLMALPRDERVLGRAIAITGFSAAVEDSACNQQRLHLELTDHRQETLQRVVAVVRDFAAGNDDADIWFRLGDGNAAYEAATNEVIERAQLEILAYVYGIVGLMVLLTFRSLKAVVCILLPLALTSLLCQALMALLGIGVKVATLPVIALGVGIGVDYGIYIYSRLESYLALGHPLRQAYLEALKTTGKAVSFTGMTLGIGVATWILSPIKFQADMGILLTFMFLWNMVGALTLLPALTCFLMRDRRRPTQAVLQPAASGVAEAGSH</sequence>
<dbReference type="PANTHER" id="PTHR33406:SF10">
    <property type="entry name" value="SSD DOMAIN-CONTAINING PROTEIN"/>
    <property type="match status" value="1"/>
</dbReference>
<dbReference type="SUPFAM" id="SSF82866">
    <property type="entry name" value="Multidrug efflux transporter AcrB transmembrane domain"/>
    <property type="match status" value="2"/>
</dbReference>
<feature type="domain" description="SSD" evidence="7">
    <location>
        <begin position="263"/>
        <end position="385"/>
    </location>
</feature>
<dbReference type="Proteomes" id="UP000599578">
    <property type="component" value="Unassembled WGS sequence"/>
</dbReference>
<accession>A0A918DWA0</accession>